<proteinExistence type="predicted"/>
<dbReference type="RefSeq" id="WP_260193391.1">
    <property type="nucleotide sequence ID" value="NZ_JAFFZE010000016.1"/>
</dbReference>
<evidence type="ECO:0000313" key="1">
    <source>
        <dbReference type="EMBL" id="MCT2585704.1"/>
    </source>
</evidence>
<gene>
    <name evidence="1" type="ORF">JT362_21530</name>
</gene>
<dbReference type="InterPro" id="IPR045645">
    <property type="entry name" value="DUF6403"/>
</dbReference>
<reference evidence="1 2" key="1">
    <citation type="submission" date="2021-02" db="EMBL/GenBank/DDBJ databases">
        <title>Actinophytocola xerophila sp. nov., isolated from soil of cotton cropping field.</title>
        <authorList>
            <person name="Huang R."/>
            <person name="Chen X."/>
            <person name="Ge X."/>
            <person name="Liu W."/>
        </authorList>
    </citation>
    <scope>NUCLEOTIDE SEQUENCE [LARGE SCALE GENOMIC DNA]</scope>
    <source>
        <strain evidence="1 2">S1-96</strain>
    </source>
</reference>
<organism evidence="1 2">
    <name type="scientific">Actinophytocola gossypii</name>
    <dbReference type="NCBI Taxonomy" id="2812003"/>
    <lineage>
        <taxon>Bacteria</taxon>
        <taxon>Bacillati</taxon>
        <taxon>Actinomycetota</taxon>
        <taxon>Actinomycetes</taxon>
        <taxon>Pseudonocardiales</taxon>
        <taxon>Pseudonocardiaceae</taxon>
    </lineage>
</organism>
<evidence type="ECO:0000313" key="2">
    <source>
        <dbReference type="Proteomes" id="UP001156441"/>
    </source>
</evidence>
<comment type="caution">
    <text evidence="1">The sequence shown here is derived from an EMBL/GenBank/DDBJ whole genome shotgun (WGS) entry which is preliminary data.</text>
</comment>
<sequence>MTWLIWVFGTLLLLAAGFGATYLPRRRARDLADRTAWSSARAAIESAEVSRDACPDGVVEAERLLALAAGLAAAGGGAAVADEAREHAERADHLWRAAAGE</sequence>
<dbReference type="EMBL" id="JAFFZE010000016">
    <property type="protein sequence ID" value="MCT2585704.1"/>
    <property type="molecule type" value="Genomic_DNA"/>
</dbReference>
<name>A0ABT2JCV6_9PSEU</name>
<protein>
    <submittedName>
        <fullName evidence="1">Uncharacterized protein</fullName>
    </submittedName>
</protein>
<accession>A0ABT2JCV6</accession>
<dbReference type="Pfam" id="PF19941">
    <property type="entry name" value="DUF6403"/>
    <property type="match status" value="1"/>
</dbReference>
<keyword evidence="2" id="KW-1185">Reference proteome</keyword>
<dbReference type="Proteomes" id="UP001156441">
    <property type="component" value="Unassembled WGS sequence"/>
</dbReference>